<gene>
    <name evidence="3" type="ORF">KL86DPRO_30118</name>
</gene>
<evidence type="ECO:0000313" key="3">
    <source>
        <dbReference type="EMBL" id="SBW07792.1"/>
    </source>
</evidence>
<feature type="compositionally biased region" description="Basic and acidic residues" evidence="2">
    <location>
        <begin position="174"/>
        <end position="191"/>
    </location>
</feature>
<feature type="region of interest" description="Disordered" evidence="2">
    <location>
        <begin position="145"/>
        <end position="191"/>
    </location>
</feature>
<feature type="coiled-coil region" evidence="1">
    <location>
        <begin position="97"/>
        <end position="145"/>
    </location>
</feature>
<reference evidence="3" key="1">
    <citation type="submission" date="2016-04" db="EMBL/GenBank/DDBJ databases">
        <authorList>
            <person name="Evans L.H."/>
            <person name="Alamgir A."/>
            <person name="Owens N."/>
            <person name="Weber N.D."/>
            <person name="Virtaneva K."/>
            <person name="Barbian K."/>
            <person name="Babar A."/>
            <person name="Rosenke K."/>
        </authorList>
    </citation>
    <scope>NUCLEOTIDE SEQUENCE</scope>
    <source>
        <strain evidence="3">86</strain>
    </source>
</reference>
<dbReference type="EMBL" id="FLUQ01000003">
    <property type="protein sequence ID" value="SBW07792.1"/>
    <property type="molecule type" value="Genomic_DNA"/>
</dbReference>
<name>A0A212K814_9DELT</name>
<dbReference type="GO" id="GO:0003677">
    <property type="term" value="F:DNA binding"/>
    <property type="evidence" value="ECO:0007669"/>
    <property type="project" value="InterPro"/>
</dbReference>
<evidence type="ECO:0008006" key="4">
    <source>
        <dbReference type="Google" id="ProtNLM"/>
    </source>
</evidence>
<dbReference type="Gene3D" id="1.10.260.40">
    <property type="entry name" value="lambda repressor-like DNA-binding domains"/>
    <property type="match status" value="1"/>
</dbReference>
<sequence length="191" mass="21782">MKNFSDMFDIIFEVYRSHARAAGISPSNVSFARFLGHDHDGRVRAWKKGQWPSADDLWQMHQKLGFSLQWLVSGEGGPFETTPSEAPAVQDVSSGSAETKISRIEQLERDIARKSEELEKAGKERDKLMHELLDVQREHMKLLKEQIGKKKGRETDDGLEASLRETPAAYGKKTFHEEKAPYHFRDTPGKE</sequence>
<organism evidence="3">
    <name type="scientific">uncultured delta proteobacterium</name>
    <dbReference type="NCBI Taxonomy" id="34034"/>
    <lineage>
        <taxon>Bacteria</taxon>
        <taxon>Deltaproteobacteria</taxon>
        <taxon>environmental samples</taxon>
    </lineage>
</organism>
<feature type="compositionally biased region" description="Basic and acidic residues" evidence="2">
    <location>
        <begin position="145"/>
        <end position="156"/>
    </location>
</feature>
<evidence type="ECO:0000256" key="1">
    <source>
        <dbReference type="SAM" id="Coils"/>
    </source>
</evidence>
<dbReference type="InterPro" id="IPR010982">
    <property type="entry name" value="Lambda_DNA-bd_dom_sf"/>
</dbReference>
<evidence type="ECO:0000256" key="2">
    <source>
        <dbReference type="SAM" id="MobiDB-lite"/>
    </source>
</evidence>
<keyword evidence="1" id="KW-0175">Coiled coil</keyword>
<protein>
    <recommendedName>
        <fullName evidence="4">CI repressor</fullName>
    </recommendedName>
</protein>
<dbReference type="AlphaFoldDB" id="A0A212K814"/>
<proteinExistence type="predicted"/>
<accession>A0A212K814</accession>